<dbReference type="SUPFAM" id="SSF55874">
    <property type="entry name" value="ATPase domain of HSP90 chaperone/DNA topoisomerase II/histidine kinase"/>
    <property type="match status" value="1"/>
</dbReference>
<dbReference type="Pfam" id="PF14213">
    <property type="entry name" value="DUF4325"/>
    <property type="match status" value="1"/>
</dbReference>
<evidence type="ECO:0000259" key="2">
    <source>
        <dbReference type="Pfam" id="PF14213"/>
    </source>
</evidence>
<proteinExistence type="predicted"/>
<protein>
    <submittedName>
        <fullName evidence="3">Uncharacterized protein DUF4325</fullName>
    </submittedName>
</protein>
<dbReference type="InterPro" id="IPR036890">
    <property type="entry name" value="HATPase_C_sf"/>
</dbReference>
<dbReference type="Gene3D" id="3.30.565.10">
    <property type="entry name" value="Histidine kinase-like ATPase, C-terminal domain"/>
    <property type="match status" value="1"/>
</dbReference>
<evidence type="ECO:0000313" key="3">
    <source>
        <dbReference type="EMBL" id="PYE76076.1"/>
    </source>
</evidence>
<name>A0A318SET2_9BURK</name>
<dbReference type="Pfam" id="PF02518">
    <property type="entry name" value="HATPase_c"/>
    <property type="match status" value="1"/>
</dbReference>
<sequence>MVSIPFEGDLNWPGYLFLQKRLFAEIERAGQRRVTLDFRRMHRVFPNGAVPLIVLVEGYRHAGRTVNVEGADTHPAMLSHDYLAHLDPSRGIRPRLGASAVHVFHDDLEVNTLIDQKIHQVLGQAAYAPGVLPAFEWFLNEIAGNVLVHAGGKGWMQVLVHPATRHLSVLLADDGIGIPASIRESALLRERFGDRVTDGDAIEIALRKGVTSKPDFGQGKGLAGTLAIVKASPGGTLSITSQQGRVSYAFEEGLKVRDHQPPLRGTLVDVQLDFSAPIEIEKALWGHVPVNFAETVYGKESPAGVMRLVLRDEAPSFGNRITGARIRTKIENLLEVAPHDVLEIDFGGVSILASSFADEVFGKLAARLGIVGFSRRLRFPSLNAFCQGVIDDVVQARLAHNYANKNGPST</sequence>
<keyword evidence="4" id="KW-1185">Reference proteome</keyword>
<evidence type="ECO:0000259" key="1">
    <source>
        <dbReference type="Pfam" id="PF02518"/>
    </source>
</evidence>
<reference evidence="3 4" key="1">
    <citation type="submission" date="2018-06" db="EMBL/GenBank/DDBJ databases">
        <title>Genomic Encyclopedia of Type Strains, Phase III (KMG-III): the genomes of soil and plant-associated and newly described type strains.</title>
        <authorList>
            <person name="Whitman W."/>
        </authorList>
    </citation>
    <scope>NUCLEOTIDE SEQUENCE [LARGE SCALE GENOMIC DNA]</scope>
    <source>
        <strain evidence="3 4">CECT 7646</strain>
    </source>
</reference>
<organism evidence="3 4">
    <name type="scientific">Xylophilus ampelinus</name>
    <dbReference type="NCBI Taxonomy" id="54067"/>
    <lineage>
        <taxon>Bacteria</taxon>
        <taxon>Pseudomonadati</taxon>
        <taxon>Pseudomonadota</taxon>
        <taxon>Betaproteobacteria</taxon>
        <taxon>Burkholderiales</taxon>
        <taxon>Xylophilus</taxon>
    </lineage>
</organism>
<dbReference type="InterPro" id="IPR025474">
    <property type="entry name" value="DUF4325"/>
</dbReference>
<dbReference type="OrthoDB" id="3194831at2"/>
<accession>A0A318SET2</accession>
<dbReference type="AlphaFoldDB" id="A0A318SET2"/>
<dbReference type="Proteomes" id="UP000247540">
    <property type="component" value="Unassembled WGS sequence"/>
</dbReference>
<dbReference type="InterPro" id="IPR003594">
    <property type="entry name" value="HATPase_dom"/>
</dbReference>
<gene>
    <name evidence="3" type="ORF">DFQ15_11636</name>
</gene>
<comment type="caution">
    <text evidence="3">The sequence shown here is derived from an EMBL/GenBank/DDBJ whole genome shotgun (WGS) entry which is preliminary data.</text>
</comment>
<evidence type="ECO:0000313" key="4">
    <source>
        <dbReference type="Proteomes" id="UP000247540"/>
    </source>
</evidence>
<feature type="domain" description="DUF4325" evidence="2">
    <location>
        <begin position="323"/>
        <end position="379"/>
    </location>
</feature>
<dbReference type="RefSeq" id="WP_110466078.1">
    <property type="nucleotide sequence ID" value="NZ_JAMOFZ010000016.1"/>
</dbReference>
<feature type="domain" description="Histidine kinase/HSP90-like ATPase" evidence="1">
    <location>
        <begin position="139"/>
        <end position="245"/>
    </location>
</feature>
<dbReference type="EMBL" id="QJTC01000016">
    <property type="protein sequence ID" value="PYE76076.1"/>
    <property type="molecule type" value="Genomic_DNA"/>
</dbReference>